<dbReference type="RefSeq" id="WP_317935706.1">
    <property type="nucleotide sequence ID" value="NZ_JAUBDH010000004.1"/>
</dbReference>
<dbReference type="Gene3D" id="3.30.750.24">
    <property type="entry name" value="STAS domain"/>
    <property type="match status" value="1"/>
</dbReference>
<feature type="domain" description="STAS" evidence="5">
    <location>
        <begin position="3"/>
        <end position="112"/>
    </location>
</feature>
<dbReference type="SUPFAM" id="SSF52091">
    <property type="entry name" value="SpoIIaa-like"/>
    <property type="match status" value="1"/>
</dbReference>
<evidence type="ECO:0000259" key="5">
    <source>
        <dbReference type="PROSITE" id="PS50801"/>
    </source>
</evidence>
<comment type="caution">
    <text evidence="6">The sequence shown here is derived from an EMBL/GenBank/DDBJ whole genome shotgun (WGS) entry which is preliminary data.</text>
</comment>
<reference evidence="6 7" key="1">
    <citation type="submission" date="2023-06" db="EMBL/GenBank/DDBJ databases">
        <title>Sporosarcina sp. nov., isolated from Korean traditional fermented seafood 'Jeotgal'.</title>
        <authorList>
            <person name="Yang A.-I."/>
            <person name="Shin N.-R."/>
        </authorList>
    </citation>
    <scope>NUCLEOTIDE SEQUENCE [LARGE SCALE GENOMIC DNA]</scope>
    <source>
        <strain evidence="6 7">KCTC3840</strain>
    </source>
</reference>
<dbReference type="PROSITE" id="PS50801">
    <property type="entry name" value="STAS"/>
    <property type="match status" value="1"/>
</dbReference>
<gene>
    <name evidence="6" type="ORF">QT716_08865</name>
</gene>
<evidence type="ECO:0000313" key="7">
    <source>
        <dbReference type="Proteomes" id="UP001280629"/>
    </source>
</evidence>
<evidence type="ECO:0000256" key="2">
    <source>
        <dbReference type="ARBA" id="ARBA00022553"/>
    </source>
</evidence>
<keyword evidence="7" id="KW-1185">Reference proteome</keyword>
<evidence type="ECO:0000256" key="4">
    <source>
        <dbReference type="RuleBase" id="RU003749"/>
    </source>
</evidence>
<keyword evidence="2" id="KW-0597">Phosphoprotein</keyword>
<dbReference type="Proteomes" id="UP001280629">
    <property type="component" value="Unassembled WGS sequence"/>
</dbReference>
<dbReference type="PANTHER" id="PTHR33495">
    <property type="entry name" value="ANTI-SIGMA FACTOR ANTAGONIST TM_1081-RELATED-RELATED"/>
    <property type="match status" value="1"/>
</dbReference>
<comment type="similarity">
    <text evidence="1 4">Belongs to the anti-sigma-factor antagonist family.</text>
</comment>
<dbReference type="PANTHER" id="PTHR33495:SF9">
    <property type="entry name" value="ANTI-SIGMA-B FACTOR ANTAGONIST"/>
    <property type="match status" value="1"/>
</dbReference>
<protein>
    <recommendedName>
        <fullName evidence="4">Anti-sigma factor antagonist</fullName>
    </recommendedName>
</protein>
<dbReference type="InterPro" id="IPR003658">
    <property type="entry name" value="Anti-sigma_ant"/>
</dbReference>
<name>A0ABU4FZL5_9BACL</name>
<evidence type="ECO:0000256" key="1">
    <source>
        <dbReference type="ARBA" id="ARBA00009013"/>
    </source>
</evidence>
<organism evidence="6 7">
    <name type="scientific">Sporosarcina aquimarina</name>
    <dbReference type="NCBI Taxonomy" id="114975"/>
    <lineage>
        <taxon>Bacteria</taxon>
        <taxon>Bacillati</taxon>
        <taxon>Bacillota</taxon>
        <taxon>Bacilli</taxon>
        <taxon>Bacillales</taxon>
        <taxon>Caryophanaceae</taxon>
        <taxon>Sporosarcina</taxon>
    </lineage>
</organism>
<evidence type="ECO:0000313" key="6">
    <source>
        <dbReference type="EMBL" id="MDW0110169.1"/>
    </source>
</evidence>
<dbReference type="NCBIfam" id="TIGR00377">
    <property type="entry name" value="ant_ant_sig"/>
    <property type="match status" value="1"/>
</dbReference>
<dbReference type="CDD" id="cd07043">
    <property type="entry name" value="STAS_anti-anti-sigma_factors"/>
    <property type="match status" value="1"/>
</dbReference>
<proteinExistence type="inferred from homology"/>
<dbReference type="InterPro" id="IPR002645">
    <property type="entry name" value="STAS_dom"/>
</dbReference>
<accession>A0ABU4FZL5</accession>
<evidence type="ECO:0000256" key="3">
    <source>
        <dbReference type="ARBA" id="ARBA00024670"/>
    </source>
</evidence>
<dbReference type="Pfam" id="PF01740">
    <property type="entry name" value="STAS"/>
    <property type="match status" value="1"/>
</dbReference>
<sequence>MNLQVDVEQNDCVHVFKIIGEIDAFTAPTLKEQLEKVADQPECQAVLDFSQVNYMDSTGLGVFVAFYKKVKAVDGSVKIVGVNKRLKRLFEITGLDDIVEIEMESGDSNGTV</sequence>
<dbReference type="InterPro" id="IPR036513">
    <property type="entry name" value="STAS_dom_sf"/>
</dbReference>
<dbReference type="EMBL" id="JAUBDH010000004">
    <property type="protein sequence ID" value="MDW0110169.1"/>
    <property type="molecule type" value="Genomic_DNA"/>
</dbReference>
<comment type="function">
    <text evidence="3">Positive regulator of sigma-B activity. Non-phosphorylated RsbV binds to RsbW, preventing its association with sigma-B. When phosphorylated, releases RsbW, which is then free to complex with and inactivate sigma-B.</text>
</comment>